<dbReference type="EMBL" id="BOOJ01000027">
    <property type="protein sequence ID" value="GIH92452.1"/>
    <property type="molecule type" value="Genomic_DNA"/>
</dbReference>
<feature type="domain" description="Isochorismatase-like" evidence="2">
    <location>
        <begin position="4"/>
        <end position="177"/>
    </location>
</feature>
<keyword evidence="4" id="KW-1185">Reference proteome</keyword>
<dbReference type="GO" id="GO:0016787">
    <property type="term" value="F:hydrolase activity"/>
    <property type="evidence" value="ECO:0007669"/>
    <property type="project" value="UniProtKB-KW"/>
</dbReference>
<evidence type="ECO:0000256" key="1">
    <source>
        <dbReference type="ARBA" id="ARBA00022801"/>
    </source>
</evidence>
<dbReference type="PANTHER" id="PTHR43540:SF6">
    <property type="entry name" value="ISOCHORISMATASE-LIKE DOMAIN-CONTAINING PROTEIN"/>
    <property type="match status" value="1"/>
</dbReference>
<dbReference type="AlphaFoldDB" id="A0A8J3SDL3"/>
<dbReference type="InterPro" id="IPR050272">
    <property type="entry name" value="Isochorismatase-like_hydrls"/>
</dbReference>
<dbReference type="InterPro" id="IPR000868">
    <property type="entry name" value="Isochorismatase-like_dom"/>
</dbReference>
<dbReference type="Gene3D" id="3.40.50.850">
    <property type="entry name" value="Isochorismatase-like"/>
    <property type="match status" value="1"/>
</dbReference>
<evidence type="ECO:0000313" key="3">
    <source>
        <dbReference type="EMBL" id="GIH92452.1"/>
    </source>
</evidence>
<dbReference type="InterPro" id="IPR036380">
    <property type="entry name" value="Isochorismatase-like_sf"/>
</dbReference>
<comment type="caution">
    <text evidence="3">The sequence shown here is derived from an EMBL/GenBank/DDBJ whole genome shotgun (WGS) entry which is preliminary data.</text>
</comment>
<sequence>MKRALVVIDVQNEYFTGDLPIAHPPREESLASVLSAMDTARAHGVPVVVVRHTAPAGSPIFASGGHGWELREEVAGRPYDLLVDKTMASAFARTGLGAWLEAREIDTVTVAGYMTQNCDESTARDAYHRGLAVEFLSDATGTVALSTPAGRLTAEEVHRHVLVVMASNFAAVATTAEWTAAVGADRPLPRPDIWASTRQEPAEVAG</sequence>
<dbReference type="Pfam" id="PF00857">
    <property type="entry name" value="Isochorismatase"/>
    <property type="match status" value="1"/>
</dbReference>
<dbReference type="PANTHER" id="PTHR43540">
    <property type="entry name" value="PEROXYUREIDOACRYLATE/UREIDOACRYLATE AMIDOHYDROLASE-RELATED"/>
    <property type="match status" value="1"/>
</dbReference>
<dbReference type="CDD" id="cd01014">
    <property type="entry name" value="nicotinamidase_related"/>
    <property type="match status" value="1"/>
</dbReference>
<evidence type="ECO:0000313" key="4">
    <source>
        <dbReference type="Proteomes" id="UP000619788"/>
    </source>
</evidence>
<protein>
    <submittedName>
        <fullName evidence="3">Isochorismatase</fullName>
    </submittedName>
</protein>
<name>A0A8J3SDL3_9ACTN</name>
<evidence type="ECO:0000259" key="2">
    <source>
        <dbReference type="Pfam" id="PF00857"/>
    </source>
</evidence>
<proteinExistence type="predicted"/>
<gene>
    <name evidence="3" type="ORF">Psi01_30820</name>
</gene>
<keyword evidence="1" id="KW-0378">Hydrolase</keyword>
<reference evidence="3 4" key="1">
    <citation type="submission" date="2021-01" db="EMBL/GenBank/DDBJ databases">
        <title>Whole genome shotgun sequence of Planobispora siamensis NBRC 107568.</title>
        <authorList>
            <person name="Komaki H."/>
            <person name="Tamura T."/>
        </authorList>
    </citation>
    <scope>NUCLEOTIDE SEQUENCE [LARGE SCALE GENOMIC DNA]</scope>
    <source>
        <strain evidence="3 4">NBRC 107568</strain>
    </source>
</reference>
<organism evidence="3 4">
    <name type="scientific">Planobispora siamensis</name>
    <dbReference type="NCBI Taxonomy" id="936338"/>
    <lineage>
        <taxon>Bacteria</taxon>
        <taxon>Bacillati</taxon>
        <taxon>Actinomycetota</taxon>
        <taxon>Actinomycetes</taxon>
        <taxon>Streptosporangiales</taxon>
        <taxon>Streptosporangiaceae</taxon>
        <taxon>Planobispora</taxon>
    </lineage>
</organism>
<dbReference type="RefSeq" id="WP_204064663.1">
    <property type="nucleotide sequence ID" value="NZ_BOOJ01000027.1"/>
</dbReference>
<accession>A0A8J3SDL3</accession>
<dbReference type="SUPFAM" id="SSF52499">
    <property type="entry name" value="Isochorismatase-like hydrolases"/>
    <property type="match status" value="1"/>
</dbReference>
<dbReference type="Proteomes" id="UP000619788">
    <property type="component" value="Unassembled WGS sequence"/>
</dbReference>